<dbReference type="Pfam" id="PF09468">
    <property type="entry name" value="RNase_H2-Ydr279"/>
    <property type="match status" value="1"/>
</dbReference>
<evidence type="ECO:0000313" key="3">
    <source>
        <dbReference type="EMBL" id="CAH0473935.1"/>
    </source>
</evidence>
<evidence type="ECO:0000259" key="2">
    <source>
        <dbReference type="Pfam" id="PF09468"/>
    </source>
</evidence>
<dbReference type="InterPro" id="IPR040456">
    <property type="entry name" value="RNase_H2_suB"/>
</dbReference>
<reference evidence="3" key="1">
    <citation type="submission" date="2021-11" db="EMBL/GenBank/DDBJ databases">
        <authorList>
            <person name="Islam A."/>
            <person name="Islam S."/>
            <person name="Flora M.S."/>
            <person name="Rahman M."/>
            <person name="Ziaur R.M."/>
            <person name="Epstein J.H."/>
            <person name="Hassan M."/>
            <person name="Klassen M."/>
            <person name="Woodard K."/>
            <person name="Webb A."/>
            <person name="Webby R.J."/>
            <person name="El Zowalaty M.E."/>
        </authorList>
    </citation>
    <scope>NUCLEOTIDE SEQUENCE</scope>
    <source>
        <strain evidence="3">Pbs3</strain>
    </source>
</reference>
<dbReference type="GO" id="GO:0005654">
    <property type="term" value="C:nucleoplasm"/>
    <property type="evidence" value="ECO:0007669"/>
    <property type="project" value="TreeGrafter"/>
</dbReference>
<feature type="region of interest" description="Disordered" evidence="1">
    <location>
        <begin position="275"/>
        <end position="323"/>
    </location>
</feature>
<dbReference type="InterPro" id="IPR019024">
    <property type="entry name" value="RNase_H2_suB_wHTH"/>
</dbReference>
<dbReference type="GO" id="GO:0006401">
    <property type="term" value="P:RNA catabolic process"/>
    <property type="evidence" value="ECO:0007669"/>
    <property type="project" value="TreeGrafter"/>
</dbReference>
<name>A0AAU9KLV6_9STRA</name>
<feature type="domain" description="Ribonuclease H2 subunit B wHTH" evidence="2">
    <location>
        <begin position="98"/>
        <end position="246"/>
    </location>
</feature>
<dbReference type="GO" id="GO:0032299">
    <property type="term" value="C:ribonuclease H2 complex"/>
    <property type="evidence" value="ECO:0007669"/>
    <property type="project" value="InterPro"/>
</dbReference>
<accession>A0AAU9KLV6</accession>
<dbReference type="PANTHER" id="PTHR13383:SF11">
    <property type="entry name" value="RIBONUCLEASE H2 SUBUNIT B"/>
    <property type="match status" value="1"/>
</dbReference>
<evidence type="ECO:0000256" key="1">
    <source>
        <dbReference type="SAM" id="MobiDB-lite"/>
    </source>
</evidence>
<dbReference type="AlphaFoldDB" id="A0AAU9KLV6"/>
<protein>
    <recommendedName>
        <fullName evidence="2">Ribonuclease H2 subunit B wHTH domain-containing protein</fullName>
    </recommendedName>
</protein>
<dbReference type="Gene3D" id="1.10.20.120">
    <property type="match status" value="1"/>
</dbReference>
<feature type="region of interest" description="Disordered" evidence="1">
    <location>
        <begin position="196"/>
        <end position="222"/>
    </location>
</feature>
<sequence>MGRKLLTLVPSALPSAVNLERFQSNATDAPFLSIVVWTSHSVNGSTRTRQLALDKDKRQLLELQRLQPVEGARSWFVGNAVVQDGGVTVFSPFDALFVLLDAAWPHRVKFSSVFDLLTTANNPWLLQLSTLCEEEITSICDVQTVDGDEGLTNLYVKVNENKTMHWLRTKVERVAKVLLKQEQDAAAKAANATAFDQHVNIPGHREENEKKQKEEEEKKKEEEEDVACYYRQAIDVVGNYLMDDWIDLLCNEFKIKKEVKIKTIAKAMAGPIDTFKRFDRRETPENGAKRPTPTSDASAKKKSKLANVDRSGMKSLMSFFGKK</sequence>
<proteinExistence type="predicted"/>
<gene>
    <name evidence="3" type="ORF">PBS003_LOCUS807</name>
</gene>
<dbReference type="PANTHER" id="PTHR13383">
    <property type="entry name" value="RIBONUCLEASE H2 SUBUNIT B"/>
    <property type="match status" value="1"/>
</dbReference>
<organism evidence="3 4">
    <name type="scientific">Peronospora belbahrii</name>
    <dbReference type="NCBI Taxonomy" id="622444"/>
    <lineage>
        <taxon>Eukaryota</taxon>
        <taxon>Sar</taxon>
        <taxon>Stramenopiles</taxon>
        <taxon>Oomycota</taxon>
        <taxon>Peronosporomycetes</taxon>
        <taxon>Peronosporales</taxon>
        <taxon>Peronosporaceae</taxon>
        <taxon>Peronospora</taxon>
    </lineage>
</organism>
<dbReference type="EMBL" id="CAKKTJ010000090">
    <property type="protein sequence ID" value="CAH0473935.1"/>
    <property type="molecule type" value="Genomic_DNA"/>
</dbReference>
<comment type="caution">
    <text evidence="3">The sequence shown here is derived from an EMBL/GenBank/DDBJ whole genome shotgun (WGS) entry which is preliminary data.</text>
</comment>
<dbReference type="Gene3D" id="2.20.25.530">
    <property type="match status" value="1"/>
</dbReference>
<dbReference type="Proteomes" id="UP001160483">
    <property type="component" value="Unassembled WGS sequence"/>
</dbReference>
<feature type="compositionally biased region" description="Basic and acidic residues" evidence="1">
    <location>
        <begin position="275"/>
        <end position="288"/>
    </location>
</feature>
<evidence type="ECO:0000313" key="4">
    <source>
        <dbReference type="Proteomes" id="UP001160483"/>
    </source>
</evidence>
<feature type="compositionally biased region" description="Basic and acidic residues" evidence="1">
    <location>
        <begin position="203"/>
        <end position="221"/>
    </location>
</feature>